<evidence type="ECO:0000256" key="2">
    <source>
        <dbReference type="ARBA" id="ARBA00003299"/>
    </source>
</evidence>
<evidence type="ECO:0000259" key="14">
    <source>
        <dbReference type="PROSITE" id="PS50075"/>
    </source>
</evidence>
<dbReference type="InterPro" id="IPR050091">
    <property type="entry name" value="PKS_NRPS_Biosynth_Enz"/>
</dbReference>
<dbReference type="RefSeq" id="WP_126309450.1">
    <property type="nucleotide sequence ID" value="NZ_AP018449.1"/>
</dbReference>
<keyword evidence="18" id="KW-1185">Reference proteome</keyword>
<feature type="active site" description="Proton acceptor; for dehydratase activity" evidence="12">
    <location>
        <position position="705"/>
    </location>
</feature>
<dbReference type="InterPro" id="IPR036736">
    <property type="entry name" value="ACP-like_sf"/>
</dbReference>
<keyword evidence="8 17" id="KW-0808">Transferase</keyword>
<evidence type="ECO:0000256" key="9">
    <source>
        <dbReference type="ARBA" id="ARBA00022737"/>
    </source>
</evidence>
<sequence length="4444" mass="494605">MDSNNFNNIVEKLRMREITSDEAKALFNVLKNQETANLSQQRDNYGHKDRVKLGLSDIAIIGISGQFPDANDVNEFWNNLTTKHSAIQELPSNYLRNVTGEYYKWGGILKERNCFDPLFFNISPREAESMNPHQRLILQESWKALEDAGYNPRRFANMPVGIFIGAEPTGYIHESFTGASDAIIASRLSYYLDLKGAAMVVNTGCSSSALAIHLACESLRSKESSLAIAGGVFAKLDPSGLLRLSQIGMLSPTGSCNAFDESADGTVLAEGVGIVVLKRLEEAIADSDHIYGVIKGSGVNQDGASNGITAPNGIAQEQLITSVYKRFNINPEDISYIEAHGTSTKLGDPVEANALVRAFKHFTGKTGYCAIGSAKSYIGHTAAAAGVIGLIKILLSLRYHKIPGINSFKKLNPLIELDKSAFYISTDLLEWKSETGKPLMAALNSFGHSGTNVHIVIEECIPTPRTWRSSEADKINPVLIPISAKTEDCLLAYAQNLLMFLKRALPESETIIKYYQQNSNEVFPKVGTVIGSPPQEKNIENIAYTLQVGREAMQERVIFLVQDIYELIGKLEEFTAGKQIIDCCWKQVGQKKNNIRFSGSEEDRHAMVENLIAKRVFDKIAELWVQGYSIDWNMLYGKVNPSRISLPAYPFAKEHYWMPDEVKAASNPIAFNNIIHPLIHQNTSDLSGQRFSSYFTGQEFFLADHVVKDQLVLPGVATLEMARTAVYEATRLLTKEPTIIRLRNVGWVRPIVAGNGLAKVHVALSPEDNGEIAYEIYSESEETDSGFLIHSRGGAMLSPAVETEALDIAALQAKCNKRIIDGSEVYDAFKVMGVALGPAYRGVKKVYVGDEEILAQISLPLSVQETKDKFVLHPSMLDSSLQASLALRNVTGDAKLADCVELDKPVLPFSLEEIEIHSSCPASMWSLVRFGKNSEGRIQKLDADLCDENGNVCVRVRGVTSRVLEGAVGSVGLLPVNGTLMLKPCWQEQSISQKDRVPASYGNHLVLLCELNDISKETIETQINGVRCITLKSQQAAIEQRFETLAVLVFEEIKNILKNKPKDNVLVQLVIPAQDEQELFVGLSGLLKTAHLENPRLIWQLILIENKDTLSIIEKLRENSWYAAEGQIRYCDRGKRWVTAWDEVKTPLEPVKYPWKDKGIYLITGGVGGLGLIFAKEIASKVKDATLLLTGRSTLDTKKQAVLDDLRAMGARVEYKAVDVTQSKAVNSLIQNVKEKFGNVHGIIHSAGIIQDNFIIRKTKEELQEVIAPKVRGLINLDHATKDLELDFFILFSSIAGGIGNPGQADYSTANAFMDVFAKYRNTLAANRLRYGQTLSINWPLWNEGGMHIDKQNENRMRQTTGMAAINTSSGILALYQSLASGHHQVMVVEGELRLLRETFFGQYPEMEAVSNIEKGVNKSVEDQDMFRQKTIQYLKQLLSSVIKLPVQRIEESVPMEKYGIDSIMVMQLTAQLEKTFGLLPKTLFFEYQNIQELAEYFLESYRKQLEELIDGGDKAAPTTVKEPEKIARIEEPILTSSRRRQPVVTSLPSTTREAQTDEALDIAIIGCSGRYPQAKNIGELWKNIRDGKDSITEIPSDRWDYRLYYDIEKNKQGKTYCKWGGFIEGVDQFDPLFFNISPQEAETLDPQERLFLQCVYETLEDAGYTRDSLGFDLEGNVGVYVGVMYDEYQLYGVKGGIKGSPAALPGYSASVANRISYFCNFSGPSMAIDTMCSSSLTAIHLACQSIRRGECKAAVAGGVNFSIHPNKYLLLAQKNFVSSKGRCESFGQDGDGFVPGEGVGAVLLKPLARAIADRDHIYGVIKATAINHGGKTNGYTVPNPNAQARVICMALREAGINPRTISYLEAHGTGTALGDPIEIASLTKAFREYTGDKQFCSIGSVKSNIGHCESAAGIAAVTKVLLQLKYCQLVPSLHSKALNSNIDFIQTPFKVQQELASWNQPEISINGKTKKYPRIAGVSSFGAGGSNAHVVIEEYRTDDLKEVSDETTQSKVGIVLSAKNEDRLKERVQLLLTAIQEKKITDNDLINMAYTLQIGREAMEERLAIVADSIKELEEKLTSFLAEQEGIEELYRGQVKRNKESMAVFAGDEDMAKTIEAWIIKRKYTKLLELWTKGLMFDWNKLYNDCKPSRISLPTYPFARERYWVSGIEQECMSIPAVTSPISSVIHLLLHRNTSDFSEQRFSSIFTGKEFFFADYLVAGQPTLPETACLEMVLVAIRQSTGDLIDGQAGIHFKNVIWARAITIGETAKEIHIGLYLEGDGEFAYEIYSLEENLGERVVYSQGIAIVSPVKNGTRLDINTLQAQCNYNNQVLSQYYETFRALGIEYGSAYRGIVKIYASVGMLLAKIALPACISDTSDQFSLHPSIMDSALQAARLLIESNNAAGLQKWLIPLNIDEVEIIEKCASSMWAVVKYRSDSQTDCERYKADIDLCDEQGSICVRMKGVSFTRIGQEMEASEKFMPSGQLLFEPSWKEKDIGHEPTVPSYTKHLVILCGTEEEISRETIETNMTGVQCLVLQSQQNCIEDRFQDYAVQLFQIIQSSMRDKKSEKTFIQFVVPLCEEQRLFSGLIGLLHTARLENPHIIGQLVEIENCQNIIRQLTENSCSPLASRIRYQNGKRLVAGWSEVLAVPKTPKMPWKDRGIYLITGGAGGLGLIYAKEIARNVREATIILTGRSELNSNKCIMLEELNAMGARAEYLQVDVGEKNEVINLILSIQKKFGSLNGIIHSAGVIRDNFILKKTKEEILEVLRPKVTGLANLDQASKDLELDFFVLFSSLSGSFGNTGQADYSAANAFMDVYAEYRNILVAAKQRQGQTLSINWPLWEEGGMHINEVTAKIMMENTGLSVMKTSTGIQTFYQSLALTHNQIMIVEGNLKQIRETLFSVDTKPILVAEAYLPQVDSRLLHDKTLFELKGLLGRVTKLGIDKIDADEPLETYGIDSVMITQLNNWLTDIFGELSKTLFFEYQTLGALAKYLIDNYAKECIDWTGLAPKANTVSHAALVANSNNASISLTSLKAKKKKKDIVTVKAPQAETREPIAVIGMSGRYPQAKNLQEYWRNLSAGEDCISLIPNTRWSLDEFFHPDPKEAVAQGKSYCKWGGFIEDVTAFDPLFFNISPREAITMDPQERLFIETCWEVIEDAGYTREQLATEYKGRIGVFAGITKTGYELYGTDLWRQGEKVFPHTSFSSVANRVSYLLNLHGPSMPIDTMCSSSLTAIHEACQHLYRQECDMAIAGGVNLYLHSSNYNILCANRMLSSDGRCKSFGINGNGFVPGEGVGGILLKRLSQAIADKDHIYALIRSTSINHGGKTNGYIVPNPVAQGNLIRDALDKARVNARTISYIEAHGTGTELGDPIEISGLVQAFEKDTQDREFCAIGSVKSNIGHLEAAAGIAGITKVILQMNNQKLVSSLHAENLNSNINFPKTPFVVQRELSGWKRPVVTINGEIKEYPRIAGISSFGAGGANAHVIVEEYVPEELRPLPISIDNNKPVIILLSARNEIRLREQAKRLLTAMRQQNLSDTDLVSIAYTLQIGREAMEERLGLVVRTMKELEQMLESFVEGVKDDQSALYRGQTKSFKDTVVAFSVDENLSKTIDDWITKEKYDNVLSLWVKGLNINWNKLYSDGKPQRISLPAYPFAKEHYWLPEINTTSAGKGTETSTSAWIHPVLHQNNSDFYAQRFSSLFTGREFFLTDHVVNDKRVLPGVTYLEMAREAVIQSFGNLWNGKNVIQLKNVVWNRPVIVEEQPVKIYISLSPEEGGEITYEIYSESETANAELVIHSQGSAELGSLTIPTLDLSAIKSQVWEKTVSATQCYEIFRIMGINYGPGHQGIKMLNVGANYVLAELSLPVSVAETKDMYIMHPSMLDSALQAASGLMMNTGDLSSDSSRILKQYVPFAVDDIKIFGKCSKTMWALIRYSDGSKIDGKIQKLDIDLCDDNGTVCVRMRGLSFREMERSDSIAESNATVGMQLICPCWKQQVIDQEVADPVYNQHLVILCEFDGITPKDIENQISNTRCLSLLTEEEGIEARFQIYATQVFEEIQSILRGRPKEPVLLQVVIPDKIEQQVFSGLSGMLKTAMLENPIFIGQIIEIESGENAGLIVEKLKENSRISRDNHIRYQDGKRWCADWSEVQVSPDAIKIPWKYQGIYLITGGTGGLGQIFAKEIAQQVKKATLILTGRRPLTEDKQALLQELVLLGAKVEYQQVDVSNKEQVVNLIKSIREKFGNLHGIIHCAGILKDSFILKKSSEDVKEVLAPKVSGLVNLDQASRDLPLEFFILFSSLAGVIGNPGQADYATANAFMDAYARYRNILVKSGHRQGHTLAINWPLWKEGGMSVDKETQKMMREKLGFVAMETQPGIQALYQAMASGNEQVVVMSGIRQFIDNEFVYANYELYHDVVTRIFEDQLTEEQFINLILR</sequence>
<accession>A0A348AN90</accession>
<dbReference type="GO" id="GO:0005886">
    <property type="term" value="C:plasma membrane"/>
    <property type="evidence" value="ECO:0007669"/>
    <property type="project" value="TreeGrafter"/>
</dbReference>
<comment type="subcellular location">
    <subcellularLocation>
        <location evidence="3">Cytoplasm</location>
    </subcellularLocation>
</comment>
<dbReference type="FunFam" id="1.10.1200.10:FF:000019">
    <property type="entry name" value="Phenolpthiocerol synthesis type-I polyketide synthase PPSA"/>
    <property type="match status" value="1"/>
</dbReference>
<feature type="domain" description="Carrier" evidence="14">
    <location>
        <begin position="1426"/>
        <end position="1502"/>
    </location>
</feature>
<keyword evidence="7" id="KW-0597">Phosphoprotein</keyword>
<dbReference type="SUPFAM" id="SSF51735">
    <property type="entry name" value="NAD(P)-binding Rossmann-fold domains"/>
    <property type="match status" value="3"/>
</dbReference>
<dbReference type="Pfam" id="PF08659">
    <property type="entry name" value="KR"/>
    <property type="match status" value="3"/>
</dbReference>
<dbReference type="SUPFAM" id="SSF47336">
    <property type="entry name" value="ACP-like"/>
    <property type="match status" value="2"/>
</dbReference>
<keyword evidence="11" id="KW-0511">Multifunctional enzyme</keyword>
<dbReference type="InterPro" id="IPR006162">
    <property type="entry name" value="Ppantetheine_attach_site"/>
</dbReference>
<dbReference type="Gene3D" id="3.10.129.110">
    <property type="entry name" value="Polyketide synthase dehydratase"/>
    <property type="match status" value="3"/>
</dbReference>
<dbReference type="InterPro" id="IPR009081">
    <property type="entry name" value="PP-bd_ACP"/>
</dbReference>
<dbReference type="InterPro" id="IPR049552">
    <property type="entry name" value="PKS_DH_N"/>
</dbReference>
<dbReference type="Gene3D" id="3.40.50.720">
    <property type="entry name" value="NAD(P)-binding Rossmann-like Domain"/>
    <property type="match status" value="3"/>
</dbReference>
<dbReference type="InterPro" id="IPR013968">
    <property type="entry name" value="PKS_KR"/>
</dbReference>
<dbReference type="Pfam" id="PF02801">
    <property type="entry name" value="Ketoacyl-synt_C"/>
    <property type="match status" value="3"/>
</dbReference>
<feature type="region of interest" description="C-terminal hotdog fold" evidence="12">
    <location>
        <begin position="816"/>
        <end position="970"/>
    </location>
</feature>
<dbReference type="Gene3D" id="1.10.1200.10">
    <property type="entry name" value="ACP-like"/>
    <property type="match status" value="2"/>
</dbReference>
<dbReference type="SMART" id="SM00822">
    <property type="entry name" value="PKS_KR"/>
    <property type="match status" value="3"/>
</dbReference>
<dbReference type="Gene3D" id="1.10.1240.100">
    <property type="match status" value="3"/>
</dbReference>
<evidence type="ECO:0000259" key="15">
    <source>
        <dbReference type="PROSITE" id="PS52004"/>
    </source>
</evidence>
<evidence type="ECO:0000256" key="13">
    <source>
        <dbReference type="SAM" id="Coils"/>
    </source>
</evidence>
<organism evidence="17 18">
    <name type="scientific">Methylomusa anaerophila</name>
    <dbReference type="NCBI Taxonomy" id="1930071"/>
    <lineage>
        <taxon>Bacteria</taxon>
        <taxon>Bacillati</taxon>
        <taxon>Bacillota</taxon>
        <taxon>Negativicutes</taxon>
        <taxon>Selenomonadales</taxon>
        <taxon>Sporomusaceae</taxon>
        <taxon>Methylomusa</taxon>
    </lineage>
</organism>
<evidence type="ECO:0000256" key="4">
    <source>
        <dbReference type="ARBA" id="ARBA00004789"/>
    </source>
</evidence>
<evidence type="ECO:0000256" key="1">
    <source>
        <dbReference type="ARBA" id="ARBA00001957"/>
    </source>
</evidence>
<keyword evidence="10" id="KW-0521">NADP</keyword>
<evidence type="ECO:0000256" key="6">
    <source>
        <dbReference type="ARBA" id="ARBA00022490"/>
    </source>
</evidence>
<dbReference type="GO" id="GO:0006633">
    <property type="term" value="P:fatty acid biosynthetic process"/>
    <property type="evidence" value="ECO:0007669"/>
    <property type="project" value="TreeGrafter"/>
</dbReference>
<dbReference type="PROSITE" id="PS00012">
    <property type="entry name" value="PHOSPHOPANTETHEINE"/>
    <property type="match status" value="1"/>
</dbReference>
<feature type="domain" description="Ketosynthase family 3 (KS3)" evidence="15">
    <location>
        <begin position="1560"/>
        <end position="1995"/>
    </location>
</feature>
<reference evidence="17 18" key="1">
    <citation type="journal article" date="2018" name="Int. J. Syst. Evol. Microbiol.">
        <title>Methylomusa anaerophila gen. nov., sp. nov., an anaerobic methanol-utilizing bacterium isolated from a microbial fuel cell.</title>
        <authorList>
            <person name="Amano N."/>
            <person name="Yamamuro A."/>
            <person name="Miyahara M."/>
            <person name="Kouzuma A."/>
            <person name="Abe T."/>
            <person name="Watanabe K."/>
        </authorList>
    </citation>
    <scope>NUCLEOTIDE SEQUENCE [LARGE SCALE GENOMIC DNA]</scope>
    <source>
        <strain evidence="17 18">MMFC1</strain>
    </source>
</reference>
<feature type="active site" description="Proton donor; for dehydratase activity" evidence="12">
    <location>
        <position position="878"/>
    </location>
</feature>
<dbReference type="KEGG" id="mana:MAMMFC1_03233"/>
<feature type="domain" description="PKS/mFAS DH" evidence="16">
    <location>
        <begin position="2188"/>
        <end position="2477"/>
    </location>
</feature>
<comment type="pathway">
    <text evidence="4">Antibiotic biosynthesis; bacillaene biosynthesis.</text>
</comment>
<comment type="caution">
    <text evidence="12">Lacks conserved residue(s) required for the propagation of feature annotation.</text>
</comment>
<feature type="region of interest" description="N-terminal hotdog fold" evidence="12">
    <location>
        <begin position="3690"/>
        <end position="3816"/>
    </location>
</feature>
<evidence type="ECO:0000256" key="5">
    <source>
        <dbReference type="ARBA" id="ARBA00022450"/>
    </source>
</evidence>
<dbReference type="EMBL" id="AP018449">
    <property type="protein sequence ID" value="BBB92538.1"/>
    <property type="molecule type" value="Genomic_DNA"/>
</dbReference>
<keyword evidence="17" id="KW-0012">Acyltransferase</keyword>
<name>A0A348AN90_9FIRM</name>
<evidence type="ECO:0000256" key="11">
    <source>
        <dbReference type="ARBA" id="ARBA00023268"/>
    </source>
</evidence>
<dbReference type="InterPro" id="IPR036291">
    <property type="entry name" value="NAD(P)-bd_dom_sf"/>
</dbReference>
<dbReference type="InterPro" id="IPR054514">
    <property type="entry name" value="RhiE-like_linker"/>
</dbReference>
<dbReference type="Pfam" id="PF00109">
    <property type="entry name" value="ketoacyl-synt"/>
    <property type="match status" value="3"/>
</dbReference>
<evidence type="ECO:0000313" key="18">
    <source>
        <dbReference type="Proteomes" id="UP000276437"/>
    </source>
</evidence>
<feature type="active site" description="Proton donor; for dehydratase activity" evidence="12">
    <location>
        <position position="3891"/>
    </location>
</feature>
<evidence type="ECO:0000256" key="12">
    <source>
        <dbReference type="PROSITE-ProRule" id="PRU01363"/>
    </source>
</evidence>
<dbReference type="SUPFAM" id="SSF53901">
    <property type="entry name" value="Thiolase-like"/>
    <property type="match status" value="3"/>
</dbReference>
<evidence type="ECO:0000256" key="7">
    <source>
        <dbReference type="ARBA" id="ARBA00022553"/>
    </source>
</evidence>
<dbReference type="InterPro" id="IPR014031">
    <property type="entry name" value="Ketoacyl_synth_C"/>
</dbReference>
<dbReference type="Pfam" id="PF21089">
    <property type="entry name" value="PKS_DH_N"/>
    <property type="match status" value="3"/>
</dbReference>
<feature type="region of interest" description="N-terminal hotdog fold" evidence="12">
    <location>
        <begin position="676"/>
        <end position="802"/>
    </location>
</feature>
<dbReference type="CDD" id="cd00833">
    <property type="entry name" value="PKS"/>
    <property type="match status" value="3"/>
</dbReference>
<dbReference type="GO" id="GO:0031177">
    <property type="term" value="F:phosphopantetheine binding"/>
    <property type="evidence" value="ECO:0007669"/>
    <property type="project" value="InterPro"/>
</dbReference>
<dbReference type="InterPro" id="IPR020806">
    <property type="entry name" value="PKS_PP-bd"/>
</dbReference>
<dbReference type="OrthoDB" id="2460252at2"/>
<feature type="domain" description="PKS/mFAS DH" evidence="16">
    <location>
        <begin position="676"/>
        <end position="970"/>
    </location>
</feature>
<dbReference type="PANTHER" id="PTHR43775:SF37">
    <property type="entry name" value="SI:DKEY-61P9.11"/>
    <property type="match status" value="1"/>
</dbReference>
<feature type="domain" description="Ketosynthase family 3 (KS3)" evidence="15">
    <location>
        <begin position="3058"/>
        <end position="3496"/>
    </location>
</feature>
<feature type="region of interest" description="C-terminal hotdog fold" evidence="12">
    <location>
        <begin position="3829"/>
        <end position="3984"/>
    </location>
</feature>
<dbReference type="InterPro" id="IPR016039">
    <property type="entry name" value="Thiolase-like"/>
</dbReference>
<dbReference type="GO" id="GO:0004312">
    <property type="term" value="F:fatty acid synthase activity"/>
    <property type="evidence" value="ECO:0007669"/>
    <property type="project" value="TreeGrafter"/>
</dbReference>
<feature type="coiled-coil region" evidence="13">
    <location>
        <begin position="2057"/>
        <end position="2091"/>
    </location>
</feature>
<feature type="region of interest" description="N-terminal hotdog fold" evidence="12">
    <location>
        <begin position="2188"/>
        <end position="2313"/>
    </location>
</feature>
<dbReference type="InterPro" id="IPR057326">
    <property type="entry name" value="KR_dom"/>
</dbReference>
<dbReference type="SMART" id="SM00825">
    <property type="entry name" value="PKS_KS"/>
    <property type="match status" value="3"/>
</dbReference>
<comment type="function">
    <text evidence="2">Involved in some intermediate steps for the synthesis of the antibiotic polyketide bacillaene which is involved in secondary metabolism.</text>
</comment>
<dbReference type="FunFam" id="3.40.47.10:FF:000019">
    <property type="entry name" value="Polyketide synthase type I"/>
    <property type="match status" value="2"/>
</dbReference>
<dbReference type="PANTHER" id="PTHR43775">
    <property type="entry name" value="FATTY ACID SYNTHASE"/>
    <property type="match status" value="1"/>
</dbReference>
<keyword evidence="9" id="KW-0677">Repeat</keyword>
<dbReference type="EC" id="2.3.1.-" evidence="17"/>
<dbReference type="PROSITE" id="PS50075">
    <property type="entry name" value="CARRIER"/>
    <property type="match status" value="2"/>
</dbReference>
<feature type="domain" description="Ketosynthase family 3 (KS3)" evidence="15">
    <location>
        <begin position="55"/>
        <end position="459"/>
    </location>
</feature>
<proteinExistence type="predicted"/>
<dbReference type="InterPro" id="IPR042104">
    <property type="entry name" value="PKS_dehydratase_sf"/>
</dbReference>
<feature type="region of interest" description="C-terminal hotdog fold" evidence="12">
    <location>
        <begin position="2327"/>
        <end position="2477"/>
    </location>
</feature>
<dbReference type="PROSITE" id="PS52004">
    <property type="entry name" value="KS3_2"/>
    <property type="match status" value="3"/>
</dbReference>
<dbReference type="CDD" id="cd08953">
    <property type="entry name" value="KR_2_SDR_x"/>
    <property type="match status" value="3"/>
</dbReference>
<dbReference type="Pfam" id="PF00550">
    <property type="entry name" value="PP-binding"/>
    <property type="match status" value="2"/>
</dbReference>
<dbReference type="Pfam" id="PF14765">
    <property type="entry name" value="PS-DH"/>
    <property type="match status" value="3"/>
</dbReference>
<dbReference type="InterPro" id="IPR032821">
    <property type="entry name" value="PKS_assoc"/>
</dbReference>
<evidence type="ECO:0000313" key="17">
    <source>
        <dbReference type="EMBL" id="BBB92538.1"/>
    </source>
</evidence>
<dbReference type="GO" id="GO:0005737">
    <property type="term" value="C:cytoplasm"/>
    <property type="evidence" value="ECO:0007669"/>
    <property type="project" value="UniProtKB-SubCell"/>
</dbReference>
<dbReference type="UniPathway" id="UPA01003"/>
<feature type="domain" description="PKS/mFAS DH" evidence="16">
    <location>
        <begin position="3690"/>
        <end position="3984"/>
    </location>
</feature>
<dbReference type="Gene3D" id="3.40.47.10">
    <property type="match status" value="3"/>
</dbReference>
<dbReference type="Pfam" id="PF22336">
    <property type="entry name" value="RhiE-like_linker"/>
    <property type="match status" value="3"/>
</dbReference>
<protein>
    <submittedName>
        <fullName evidence="17">Polyketide synthase PksN</fullName>
        <ecNumber evidence="17">2.3.1.-</ecNumber>
    </submittedName>
</protein>
<keyword evidence="5" id="KW-0596">Phosphopantetheine</keyword>
<evidence type="ECO:0000259" key="16">
    <source>
        <dbReference type="PROSITE" id="PS52019"/>
    </source>
</evidence>
<dbReference type="Pfam" id="PF16197">
    <property type="entry name" value="KAsynt_C_assoc"/>
    <property type="match status" value="1"/>
</dbReference>
<comment type="cofactor">
    <cofactor evidence="1">
        <name>pantetheine 4'-phosphate</name>
        <dbReference type="ChEBI" id="CHEBI:47942"/>
    </cofactor>
</comment>
<dbReference type="InterPro" id="IPR049900">
    <property type="entry name" value="PKS_mFAS_DH"/>
</dbReference>
<evidence type="ECO:0000256" key="3">
    <source>
        <dbReference type="ARBA" id="ARBA00004496"/>
    </source>
</evidence>
<dbReference type="PROSITE" id="PS52019">
    <property type="entry name" value="PKS_MFAS_DH"/>
    <property type="match status" value="3"/>
</dbReference>
<dbReference type="SMART" id="SM00826">
    <property type="entry name" value="PKS_DH"/>
    <property type="match status" value="3"/>
</dbReference>
<feature type="active site" description="Proton acceptor; for dehydratase activity" evidence="12">
    <location>
        <position position="3719"/>
    </location>
</feature>
<dbReference type="InterPro" id="IPR049551">
    <property type="entry name" value="PKS_DH_C"/>
</dbReference>
<keyword evidence="13" id="KW-0175">Coiled coil</keyword>
<feature type="domain" description="Carrier" evidence="14">
    <location>
        <begin position="2929"/>
        <end position="3002"/>
    </location>
</feature>
<evidence type="ECO:0000256" key="8">
    <source>
        <dbReference type="ARBA" id="ARBA00022679"/>
    </source>
</evidence>
<dbReference type="Proteomes" id="UP000276437">
    <property type="component" value="Chromosome"/>
</dbReference>
<keyword evidence="6" id="KW-0963">Cytoplasm</keyword>
<dbReference type="InterPro" id="IPR020807">
    <property type="entry name" value="PKS_DH"/>
</dbReference>
<dbReference type="InterPro" id="IPR020841">
    <property type="entry name" value="PKS_Beta-ketoAc_synthase_dom"/>
</dbReference>
<dbReference type="InterPro" id="IPR014030">
    <property type="entry name" value="Ketoacyl_synth_N"/>
</dbReference>
<dbReference type="GO" id="GO:0071770">
    <property type="term" value="P:DIM/DIP cell wall layer assembly"/>
    <property type="evidence" value="ECO:0007669"/>
    <property type="project" value="TreeGrafter"/>
</dbReference>
<gene>
    <name evidence="17" type="primary">pksN_2</name>
    <name evidence="17" type="ORF">MAMMFC1_03233</name>
</gene>
<evidence type="ECO:0000256" key="10">
    <source>
        <dbReference type="ARBA" id="ARBA00022857"/>
    </source>
</evidence>
<dbReference type="SMART" id="SM00823">
    <property type="entry name" value="PKS_PP"/>
    <property type="match status" value="2"/>
</dbReference>